<dbReference type="InterPro" id="IPR004843">
    <property type="entry name" value="Calcineurin-like_PHP"/>
</dbReference>
<reference evidence="2 3" key="1">
    <citation type="submission" date="2017-10" db="EMBL/GenBank/DDBJ databases">
        <title>Resolving the taxonomy of Roseburia spp., Eubacterium rectale and Agathobacter spp. through phylogenomic analysis.</title>
        <authorList>
            <person name="Sheridan P.O."/>
            <person name="Walker A.W."/>
            <person name="Duncan S.H."/>
            <person name="Scott K.P."/>
            <person name="Toole P.W.O."/>
            <person name="Luis P."/>
            <person name="Flint H.J."/>
        </authorList>
    </citation>
    <scope>NUCLEOTIDE SEQUENCE [LARGE SCALE GENOMIC DNA]</scope>
    <source>
        <strain evidence="2 3">JK623</strain>
    </source>
</reference>
<evidence type="ECO:0000313" key="2">
    <source>
        <dbReference type="EMBL" id="PHU36991.1"/>
    </source>
</evidence>
<protein>
    <submittedName>
        <fullName evidence="2">Calcineurin-like phosphoesterase</fullName>
    </submittedName>
</protein>
<comment type="caution">
    <text evidence="2">The sequence shown here is derived from an EMBL/GenBank/DDBJ whole genome shotgun (WGS) entry which is preliminary data.</text>
</comment>
<name>A0A2G3E190_9FIRM</name>
<evidence type="ECO:0000259" key="1">
    <source>
        <dbReference type="Pfam" id="PF00149"/>
    </source>
</evidence>
<accession>A0A2G3E190</accession>
<evidence type="ECO:0000313" key="3">
    <source>
        <dbReference type="Proteomes" id="UP000224563"/>
    </source>
</evidence>
<dbReference type="Pfam" id="PF00149">
    <property type="entry name" value="Metallophos"/>
    <property type="match status" value="1"/>
</dbReference>
<proteinExistence type="predicted"/>
<organism evidence="2 3">
    <name type="scientific">Agathobacter ruminis</name>
    <dbReference type="NCBI Taxonomy" id="1712665"/>
    <lineage>
        <taxon>Bacteria</taxon>
        <taxon>Bacillati</taxon>
        <taxon>Bacillota</taxon>
        <taxon>Clostridia</taxon>
        <taxon>Lachnospirales</taxon>
        <taxon>Lachnospiraceae</taxon>
        <taxon>Agathobacter</taxon>
    </lineage>
</organism>
<dbReference type="Gene3D" id="3.60.21.10">
    <property type="match status" value="1"/>
</dbReference>
<feature type="domain" description="Calcineurin-like phosphoesterase" evidence="1">
    <location>
        <begin position="8"/>
        <end position="226"/>
    </location>
</feature>
<dbReference type="GO" id="GO:0016787">
    <property type="term" value="F:hydrolase activity"/>
    <property type="evidence" value="ECO:0007669"/>
    <property type="project" value="InterPro"/>
</dbReference>
<dbReference type="Proteomes" id="UP000224563">
    <property type="component" value="Unassembled WGS sequence"/>
</dbReference>
<reference evidence="2 3" key="2">
    <citation type="submission" date="2017-10" db="EMBL/GenBank/DDBJ databases">
        <authorList>
            <person name="Banno H."/>
            <person name="Chua N.-H."/>
        </authorList>
    </citation>
    <scope>NUCLEOTIDE SEQUENCE [LARGE SCALE GENOMIC DNA]</scope>
    <source>
        <strain evidence="2 3">JK623</strain>
    </source>
</reference>
<dbReference type="EMBL" id="PDYG01000092">
    <property type="protein sequence ID" value="PHU36991.1"/>
    <property type="molecule type" value="Genomic_DNA"/>
</dbReference>
<keyword evidence="3" id="KW-1185">Reference proteome</keyword>
<gene>
    <name evidence="2" type="ORF">CSX02_10295</name>
</gene>
<dbReference type="AlphaFoldDB" id="A0A2G3E190"/>
<dbReference type="SUPFAM" id="SSF56300">
    <property type="entry name" value="Metallo-dependent phosphatases"/>
    <property type="match status" value="1"/>
</dbReference>
<dbReference type="InterPro" id="IPR029052">
    <property type="entry name" value="Metallo-depent_PP-like"/>
</dbReference>
<sequence length="266" mass="31601">MKQNWFLLGDIHGSAEPIRYFYYQNRERLSLDDCDNHIILLGDVGCNFALTGQRDYKFKMELSQLPFTYICLRGNHEARVAIVMERNPKRWESVQKYGGEVYVEKEFPMIEYLSDAPAIYDLAGYRTLSFPGAYSIDKWYRLARHWTWYEDEQLTEAEMQSGRELVEREGKIDLVISHTCPLIYEPRDLFLTGIDQSMVDKSMERYLGEIEFDLDYRRWAFGHFHADRLFPWNDGKQMLMLFNENVVDLKKFMEMKEGDSLQEILA</sequence>